<keyword evidence="1" id="KW-0963">Cytoplasm</keyword>
<dbReference type="AlphaFoldDB" id="A0A1X2G3K8"/>
<evidence type="ECO:0000313" key="11">
    <source>
        <dbReference type="Proteomes" id="UP000242146"/>
    </source>
</evidence>
<dbReference type="InterPro" id="IPR027065">
    <property type="entry name" value="Lon_Prtase"/>
</dbReference>
<dbReference type="SUPFAM" id="SSF54211">
    <property type="entry name" value="Ribosomal protein S5 domain 2-like"/>
    <property type="match status" value="1"/>
</dbReference>
<dbReference type="Pfam" id="PF22667">
    <property type="entry name" value="Lon_lid"/>
    <property type="match status" value="1"/>
</dbReference>
<keyword evidence="3" id="KW-0547">Nucleotide-binding</keyword>
<keyword evidence="7" id="KW-0346">Stress response</keyword>
<dbReference type="Gene3D" id="3.30.230.10">
    <property type="match status" value="1"/>
</dbReference>
<dbReference type="EMBL" id="MCGT01000052">
    <property type="protein sequence ID" value="ORX43877.1"/>
    <property type="molecule type" value="Genomic_DNA"/>
</dbReference>
<dbReference type="FunFam" id="3.30.230.10:FF:000039">
    <property type="entry name" value="Lon protease homolog 2, peroxisomal"/>
    <property type="match status" value="1"/>
</dbReference>
<dbReference type="STRING" id="101127.A0A1X2G3K8"/>
<dbReference type="InterPro" id="IPR003959">
    <property type="entry name" value="ATPase_AAA_core"/>
</dbReference>
<dbReference type="SUPFAM" id="SSF52540">
    <property type="entry name" value="P-loop containing nucleoside triphosphate hydrolases"/>
    <property type="match status" value="1"/>
</dbReference>
<evidence type="ECO:0000256" key="7">
    <source>
        <dbReference type="ARBA" id="ARBA00023016"/>
    </source>
</evidence>
<dbReference type="Pfam" id="PF00004">
    <property type="entry name" value="AAA"/>
    <property type="match status" value="1"/>
</dbReference>
<reference evidence="10 11" key="1">
    <citation type="submission" date="2016-07" db="EMBL/GenBank/DDBJ databases">
        <title>Pervasive Adenine N6-methylation of Active Genes in Fungi.</title>
        <authorList>
            <consortium name="DOE Joint Genome Institute"/>
            <person name="Mondo S.J."/>
            <person name="Dannebaum R.O."/>
            <person name="Kuo R.C."/>
            <person name="Labutti K."/>
            <person name="Haridas S."/>
            <person name="Kuo A."/>
            <person name="Salamov A."/>
            <person name="Ahrendt S.R."/>
            <person name="Lipzen A."/>
            <person name="Sullivan W."/>
            <person name="Andreopoulos W.B."/>
            <person name="Clum A."/>
            <person name="Lindquist E."/>
            <person name="Daum C."/>
            <person name="Ramamoorthy G.K."/>
            <person name="Gryganskyi A."/>
            <person name="Culley D."/>
            <person name="Magnuson J.K."/>
            <person name="James T.Y."/>
            <person name="O'Malley M.A."/>
            <person name="Stajich J.E."/>
            <person name="Spatafora J.W."/>
            <person name="Visel A."/>
            <person name="Grigoriev I.V."/>
        </authorList>
    </citation>
    <scope>NUCLEOTIDE SEQUENCE [LARGE SCALE GENOMIC DNA]</scope>
    <source>
        <strain evidence="10 11">NRRL 3301</strain>
    </source>
</reference>
<dbReference type="Proteomes" id="UP000242146">
    <property type="component" value="Unassembled WGS sequence"/>
</dbReference>
<dbReference type="InterPro" id="IPR054594">
    <property type="entry name" value="Lon_lid"/>
</dbReference>
<evidence type="ECO:0000256" key="3">
    <source>
        <dbReference type="ARBA" id="ARBA00022741"/>
    </source>
</evidence>
<dbReference type="Gene3D" id="1.20.5.5270">
    <property type="match status" value="1"/>
</dbReference>
<dbReference type="NCBIfam" id="TIGR00763">
    <property type="entry name" value="lon"/>
    <property type="match status" value="1"/>
</dbReference>
<accession>A0A1X2G3K8</accession>
<dbReference type="Pfam" id="PF05362">
    <property type="entry name" value="Lon_C"/>
    <property type="match status" value="1"/>
</dbReference>
<evidence type="ECO:0000256" key="1">
    <source>
        <dbReference type="ARBA" id="ARBA00022490"/>
    </source>
</evidence>
<keyword evidence="6" id="KW-0067">ATP-binding</keyword>
<dbReference type="PANTHER" id="PTHR10046">
    <property type="entry name" value="ATP DEPENDENT LON PROTEASE FAMILY MEMBER"/>
    <property type="match status" value="1"/>
</dbReference>
<dbReference type="InterPro" id="IPR008269">
    <property type="entry name" value="Lon_proteolytic"/>
</dbReference>
<dbReference type="GO" id="GO:0016887">
    <property type="term" value="F:ATP hydrolysis activity"/>
    <property type="evidence" value="ECO:0007669"/>
    <property type="project" value="InterPro"/>
</dbReference>
<feature type="domain" description="Lon proteolytic" evidence="9">
    <location>
        <begin position="437"/>
        <end position="625"/>
    </location>
</feature>
<dbReference type="InterPro" id="IPR004815">
    <property type="entry name" value="Lon_bac/euk-typ"/>
</dbReference>
<evidence type="ECO:0000256" key="4">
    <source>
        <dbReference type="ARBA" id="ARBA00022801"/>
    </source>
</evidence>
<dbReference type="GO" id="GO:0004176">
    <property type="term" value="F:ATP-dependent peptidase activity"/>
    <property type="evidence" value="ECO:0007669"/>
    <property type="project" value="UniProtKB-UniRule"/>
</dbReference>
<dbReference type="InterPro" id="IPR020568">
    <property type="entry name" value="Ribosomal_Su5_D2-typ_SF"/>
</dbReference>
<dbReference type="FunFam" id="1.20.5.5270:FF:000002">
    <property type="entry name" value="Lon protease homolog"/>
    <property type="match status" value="1"/>
</dbReference>
<evidence type="ECO:0000313" key="10">
    <source>
        <dbReference type="EMBL" id="ORX43877.1"/>
    </source>
</evidence>
<keyword evidence="4 8" id="KW-0378">Hydrolase</keyword>
<keyword evidence="2 8" id="KW-0645">Protease</keyword>
<comment type="caution">
    <text evidence="10">The sequence shown here is derived from an EMBL/GenBank/DDBJ whole genome shotgun (WGS) entry which is preliminary data.</text>
</comment>
<feature type="active site" evidence="8">
    <location>
        <position position="530"/>
    </location>
</feature>
<sequence>MAPLALADILTTIIDTSMQEKTLMLHTTDPGKRLELVMAWLHRQLHVLRISQQVHTNMEAKLSQQQREFYLRQQLDALRQETGNDTKDEDDMAELHRRLAEAELPEHAITVAQREIKRLKRMQPSSTEWAVSRNYLQWLADMPWAKQSIDQLDILQAQRQLDHDHYGLDRIKKRILEHLSVIKLKGNLKAPILCFVGPPGVGKTSLGKSIAKALSRSFHRISLGGIRDEADIRGHRRTYVGSQPGLIVQGIHKAGVNNPVLLLDEIDKLVQSSHYGDPAAAMLEVLDPEQNSTFNDHYLNVSYDLSKVMFIATANQMENIPGPLLDRMEVVDLHGYTLEEKLHIAKTHLIPKQCEAHGVPLAEIQFHDNVLHHLVERYTRESGVRNLERTIAAVIRAKCVALVQDDHTQPYHSQITLDELPDILGIPRYEKEVAEREATPGVVTGLAYQGSGNGGILFVEAIKVPGKGGDVQLTGSLGDVIKESAQLALTWVKAHAFQLHLTSNKRTNIVQDEDIHIHFPSGSIPKDGPSAGVTLVCALVSLFGEWPVPPSIAMTGEISLRGQVLPVGGIKEKVISAHRAGIRKLILPYRNQQDVDADVPASIKIDLDFVYCKTIWDVLQTVFSWPKDRGLPRVYESHL</sequence>
<dbReference type="Gene3D" id="3.40.50.300">
    <property type="entry name" value="P-loop containing nucleotide triphosphate hydrolases"/>
    <property type="match status" value="1"/>
</dbReference>
<evidence type="ECO:0000256" key="6">
    <source>
        <dbReference type="ARBA" id="ARBA00022840"/>
    </source>
</evidence>
<dbReference type="InterPro" id="IPR003593">
    <property type="entry name" value="AAA+_ATPase"/>
</dbReference>
<dbReference type="PROSITE" id="PS51786">
    <property type="entry name" value="LON_PROTEOLYTIC"/>
    <property type="match status" value="1"/>
</dbReference>
<dbReference type="InterPro" id="IPR014721">
    <property type="entry name" value="Ribsml_uS5_D2-typ_fold_subgr"/>
</dbReference>
<dbReference type="GO" id="GO:0030163">
    <property type="term" value="P:protein catabolic process"/>
    <property type="evidence" value="ECO:0007669"/>
    <property type="project" value="InterPro"/>
</dbReference>
<dbReference type="InterPro" id="IPR027417">
    <property type="entry name" value="P-loop_NTPase"/>
</dbReference>
<gene>
    <name evidence="10" type="ORF">DM01DRAFT_1340629</name>
</gene>
<dbReference type="Gene3D" id="1.20.58.1480">
    <property type="match status" value="1"/>
</dbReference>
<evidence type="ECO:0000256" key="2">
    <source>
        <dbReference type="ARBA" id="ARBA00022670"/>
    </source>
</evidence>
<keyword evidence="11" id="KW-1185">Reference proteome</keyword>
<evidence type="ECO:0000256" key="8">
    <source>
        <dbReference type="PROSITE-ProRule" id="PRU01122"/>
    </source>
</evidence>
<dbReference type="PRINTS" id="PR00830">
    <property type="entry name" value="ENDOLAPTASE"/>
</dbReference>
<evidence type="ECO:0000259" key="9">
    <source>
        <dbReference type="PROSITE" id="PS51786"/>
    </source>
</evidence>
<dbReference type="GO" id="GO:0004252">
    <property type="term" value="F:serine-type endopeptidase activity"/>
    <property type="evidence" value="ECO:0007669"/>
    <property type="project" value="UniProtKB-UniRule"/>
</dbReference>
<dbReference type="GO" id="GO:0006508">
    <property type="term" value="P:proteolysis"/>
    <property type="evidence" value="ECO:0007669"/>
    <property type="project" value="UniProtKB-KW"/>
</dbReference>
<comment type="similarity">
    <text evidence="8">Belongs to the peptidase S16 family.</text>
</comment>
<keyword evidence="5 8" id="KW-0720">Serine protease</keyword>
<feature type="active site" evidence="8">
    <location>
        <position position="573"/>
    </location>
</feature>
<dbReference type="SMART" id="SM00382">
    <property type="entry name" value="AAA"/>
    <property type="match status" value="1"/>
</dbReference>
<dbReference type="InterPro" id="IPR008268">
    <property type="entry name" value="Peptidase_S16_AS"/>
</dbReference>
<dbReference type="FunFam" id="3.40.50.300:FF:000382">
    <property type="entry name" value="Lon protease homolog 2, peroxisomal"/>
    <property type="match status" value="1"/>
</dbReference>
<dbReference type="PROSITE" id="PS01046">
    <property type="entry name" value="LON_SER"/>
    <property type="match status" value="1"/>
</dbReference>
<dbReference type="GO" id="GO:0005524">
    <property type="term" value="F:ATP binding"/>
    <property type="evidence" value="ECO:0007669"/>
    <property type="project" value="UniProtKB-KW"/>
</dbReference>
<evidence type="ECO:0000256" key="5">
    <source>
        <dbReference type="ARBA" id="ARBA00022825"/>
    </source>
</evidence>
<proteinExistence type="inferred from homology"/>
<organism evidence="10 11">
    <name type="scientific">Hesseltinella vesiculosa</name>
    <dbReference type="NCBI Taxonomy" id="101127"/>
    <lineage>
        <taxon>Eukaryota</taxon>
        <taxon>Fungi</taxon>
        <taxon>Fungi incertae sedis</taxon>
        <taxon>Mucoromycota</taxon>
        <taxon>Mucoromycotina</taxon>
        <taxon>Mucoromycetes</taxon>
        <taxon>Mucorales</taxon>
        <taxon>Cunninghamellaceae</taxon>
        <taxon>Hesseltinella</taxon>
    </lineage>
</organism>
<dbReference type="Gene3D" id="1.10.8.60">
    <property type="match status" value="1"/>
</dbReference>
<dbReference type="CDD" id="cd19500">
    <property type="entry name" value="RecA-like_Lon"/>
    <property type="match status" value="1"/>
</dbReference>
<protein>
    <submittedName>
        <fullName evidence="10">ATP-dependent protease La</fullName>
    </submittedName>
</protein>
<name>A0A1X2G3K8_9FUNG</name>
<dbReference type="OrthoDB" id="2411602at2759"/>